<feature type="domain" description="NADP-dependent oxidoreductase" evidence="1">
    <location>
        <begin position="17"/>
        <end position="285"/>
    </location>
</feature>
<dbReference type="Proteomes" id="UP001160334">
    <property type="component" value="Unassembled WGS sequence"/>
</dbReference>
<dbReference type="GO" id="GO:0050236">
    <property type="term" value="F:pyridoxine 4-dehydrogenase (NADP+) activity"/>
    <property type="evidence" value="ECO:0007669"/>
    <property type="project" value="UniProtKB-EC"/>
</dbReference>
<comment type="caution">
    <text evidence="2">The sequence shown here is derived from an EMBL/GenBank/DDBJ whole genome shotgun (WGS) entry which is preliminary data.</text>
</comment>
<keyword evidence="3" id="KW-1185">Reference proteome</keyword>
<reference evidence="2 3" key="1">
    <citation type="submission" date="2023-04" db="EMBL/GenBank/DDBJ databases">
        <title>Forest soil microbial communities from Buena Vista Peninsula, Colon Province, Panama.</title>
        <authorList>
            <person name="Bouskill N."/>
        </authorList>
    </citation>
    <scope>NUCLEOTIDE SEQUENCE [LARGE SCALE GENOMIC DNA]</scope>
    <source>
        <strain evidence="2 3">CFH S0262</strain>
    </source>
</reference>
<dbReference type="InterPro" id="IPR020471">
    <property type="entry name" value="AKR"/>
</dbReference>
<organism evidence="2 3">
    <name type="scientific">Prescottella agglutinans</name>
    <dbReference type="NCBI Taxonomy" id="1644129"/>
    <lineage>
        <taxon>Bacteria</taxon>
        <taxon>Bacillati</taxon>
        <taxon>Actinomycetota</taxon>
        <taxon>Actinomycetes</taxon>
        <taxon>Mycobacteriales</taxon>
        <taxon>Nocardiaceae</taxon>
        <taxon>Prescottella</taxon>
    </lineage>
</organism>
<dbReference type="Pfam" id="PF00248">
    <property type="entry name" value="Aldo_ket_red"/>
    <property type="match status" value="1"/>
</dbReference>
<dbReference type="EC" id="1.1.1.65" evidence="2"/>
<evidence type="ECO:0000313" key="3">
    <source>
        <dbReference type="Proteomes" id="UP001160334"/>
    </source>
</evidence>
<name>A0ABT6M7T5_9NOCA</name>
<dbReference type="PANTHER" id="PTHR43638:SF3">
    <property type="entry name" value="ALDEHYDE REDUCTASE"/>
    <property type="match status" value="1"/>
</dbReference>
<gene>
    <name evidence="2" type="ORF">M2280_001174</name>
</gene>
<dbReference type="CDD" id="cd19088">
    <property type="entry name" value="AKR_AKR13B1"/>
    <property type="match status" value="1"/>
</dbReference>
<sequence>MKSTDDRYRLADKMVRRIGYGAMQLAGPGAFGPPRDRDEALAVLRAAVDAGVDHIDTAQYYGPAVVNELIREALFPYPSDLALVSKVGGRRDESGAFLPHDEPDQLRTSIEENLRSLGAEQLTAINLRLLDGAPAGQRFVDQIGALETAQRDGLIAGVGISNVTLEHLIRALDVTDIVCVQNAYNLADQTSKPVLDECTARDIAFVPFGPLGYPREVHNSVLTNPVVTDIAVGHGATSTQVALAWLLGLAGNVLLIPGTSSRVHLAENLAAETLLLSDDEITRLTTAFPRP</sequence>
<proteinExistence type="predicted"/>
<keyword evidence="2" id="KW-0560">Oxidoreductase</keyword>
<dbReference type="InterPro" id="IPR023210">
    <property type="entry name" value="NADP_OxRdtase_dom"/>
</dbReference>
<evidence type="ECO:0000313" key="2">
    <source>
        <dbReference type="EMBL" id="MDH6279965.1"/>
    </source>
</evidence>
<dbReference type="InterPro" id="IPR036812">
    <property type="entry name" value="NAD(P)_OxRdtase_dom_sf"/>
</dbReference>
<dbReference type="PRINTS" id="PR00069">
    <property type="entry name" value="ALDKETRDTASE"/>
</dbReference>
<dbReference type="PANTHER" id="PTHR43638">
    <property type="entry name" value="OXIDOREDUCTASE, ALDO/KETO REDUCTASE FAMILY PROTEIN"/>
    <property type="match status" value="1"/>
</dbReference>
<dbReference type="NCBIfam" id="NF007695">
    <property type="entry name" value="PRK10376.1"/>
    <property type="match status" value="1"/>
</dbReference>
<dbReference type="SUPFAM" id="SSF51430">
    <property type="entry name" value="NAD(P)-linked oxidoreductase"/>
    <property type="match status" value="1"/>
</dbReference>
<dbReference type="EMBL" id="JARXVC010000002">
    <property type="protein sequence ID" value="MDH6279965.1"/>
    <property type="molecule type" value="Genomic_DNA"/>
</dbReference>
<protein>
    <submittedName>
        <fullName evidence="2">Pyridoxine 4-dehydrogenase</fullName>
        <ecNumber evidence="2">1.1.1.65</ecNumber>
    </submittedName>
</protein>
<accession>A0ABT6M7T5</accession>
<dbReference type="Gene3D" id="3.20.20.100">
    <property type="entry name" value="NADP-dependent oxidoreductase domain"/>
    <property type="match status" value="1"/>
</dbReference>
<dbReference type="RefSeq" id="WP_280759315.1">
    <property type="nucleotide sequence ID" value="NZ_JARXVC010000002.1"/>
</dbReference>
<evidence type="ECO:0000259" key="1">
    <source>
        <dbReference type="Pfam" id="PF00248"/>
    </source>
</evidence>